<accession>A0A0G1RWF8</accession>
<evidence type="ECO:0000256" key="7">
    <source>
        <dbReference type="NCBIfam" id="TIGR02127"/>
    </source>
</evidence>
<evidence type="ECO:0000256" key="2">
    <source>
        <dbReference type="ARBA" id="ARBA00008847"/>
    </source>
</evidence>
<dbReference type="AlphaFoldDB" id="A0A0G1RWF8"/>
<protein>
    <recommendedName>
        <fullName evidence="7">Orotidine-5'-phosphate decarboxylase</fullName>
        <ecNumber evidence="7">4.1.1.23</ecNumber>
    </recommendedName>
</protein>
<gene>
    <name evidence="9" type="ORF">UX85_C0003G0120</name>
</gene>
<dbReference type="Gene3D" id="3.20.20.70">
    <property type="entry name" value="Aldolase class I"/>
    <property type="match status" value="1"/>
</dbReference>
<reference evidence="9 10" key="1">
    <citation type="journal article" date="2015" name="Nature">
        <title>rRNA introns, odd ribosomes, and small enigmatic genomes across a large radiation of phyla.</title>
        <authorList>
            <person name="Brown C.T."/>
            <person name="Hug L.A."/>
            <person name="Thomas B.C."/>
            <person name="Sharon I."/>
            <person name="Castelle C.J."/>
            <person name="Singh A."/>
            <person name="Wilkins M.J."/>
            <person name="Williams K.H."/>
            <person name="Banfield J.F."/>
        </authorList>
    </citation>
    <scope>NUCLEOTIDE SEQUENCE [LARGE SCALE GENOMIC DNA]</scope>
</reference>
<proteinExistence type="inferred from homology"/>
<dbReference type="SMART" id="SM00934">
    <property type="entry name" value="OMPdecase"/>
    <property type="match status" value="1"/>
</dbReference>
<organism evidence="9 10">
    <name type="scientific">Candidatus Beckwithbacteria bacterium GW2011_GWB1_47_15</name>
    <dbReference type="NCBI Taxonomy" id="1618371"/>
    <lineage>
        <taxon>Bacteria</taxon>
        <taxon>Candidatus Beckwithiibacteriota</taxon>
    </lineage>
</organism>
<dbReference type="InterPro" id="IPR013785">
    <property type="entry name" value="Aldolase_TIM"/>
</dbReference>
<sequence length="257" mass="28295">MRFQQKLSAIQKKNNSLVCVGLDQGEFEFDKKIIEKTHDLVCAYKPNFSFYEARGETGWRDLKLTAEYLRKNYPEVVTIADAKRADIGNSNQGYVKAIFDELKFDAVTVHPYLGREAVLPFLERADKGIFVLCRTSNPGAGEFQDLKVGSAAGSGQKPLWQAVTEGVRDDWNENGNVMLVAGATYPEELKKIREVVGEMTLLVPGVGAQGGDVAKTVKAGVNSRGAGMIVNSSRGIIFADDPRTAAEKLRDEINSFR</sequence>
<evidence type="ECO:0000256" key="5">
    <source>
        <dbReference type="ARBA" id="ARBA00023239"/>
    </source>
</evidence>
<comment type="catalytic activity">
    <reaction evidence="6">
        <text>orotidine 5'-phosphate + H(+) = UMP + CO2</text>
        <dbReference type="Rhea" id="RHEA:11596"/>
        <dbReference type="ChEBI" id="CHEBI:15378"/>
        <dbReference type="ChEBI" id="CHEBI:16526"/>
        <dbReference type="ChEBI" id="CHEBI:57538"/>
        <dbReference type="ChEBI" id="CHEBI:57865"/>
        <dbReference type="EC" id="4.1.1.23"/>
    </reaction>
</comment>
<comment type="pathway">
    <text evidence="1">Pyrimidine metabolism; UMP biosynthesis via de novo pathway; UMP from orotate: step 2/2.</text>
</comment>
<dbReference type="PANTHER" id="PTHR43375">
    <property type="entry name" value="OROTIDINE 5'-PHOSPHATE DECARBOXYLASE"/>
    <property type="match status" value="1"/>
</dbReference>
<dbReference type="InterPro" id="IPR011995">
    <property type="entry name" value="OMPdecase_type-2"/>
</dbReference>
<evidence type="ECO:0000313" key="10">
    <source>
        <dbReference type="Proteomes" id="UP000033860"/>
    </source>
</evidence>
<dbReference type="SUPFAM" id="SSF51366">
    <property type="entry name" value="Ribulose-phoshate binding barrel"/>
    <property type="match status" value="1"/>
</dbReference>
<dbReference type="Proteomes" id="UP000033860">
    <property type="component" value="Unassembled WGS sequence"/>
</dbReference>
<dbReference type="GO" id="GO:0044205">
    <property type="term" value="P:'de novo' UMP biosynthetic process"/>
    <property type="evidence" value="ECO:0007669"/>
    <property type="project" value="UniProtKB-UniPathway"/>
</dbReference>
<dbReference type="GO" id="GO:0006207">
    <property type="term" value="P:'de novo' pyrimidine nucleobase biosynthetic process"/>
    <property type="evidence" value="ECO:0007669"/>
    <property type="project" value="InterPro"/>
</dbReference>
<evidence type="ECO:0000256" key="3">
    <source>
        <dbReference type="ARBA" id="ARBA00022793"/>
    </source>
</evidence>
<dbReference type="InterPro" id="IPR001754">
    <property type="entry name" value="OMPdeCOase_dom"/>
</dbReference>
<dbReference type="GO" id="GO:0004590">
    <property type="term" value="F:orotidine-5'-phosphate decarboxylase activity"/>
    <property type="evidence" value="ECO:0007669"/>
    <property type="project" value="UniProtKB-UniRule"/>
</dbReference>
<feature type="domain" description="Orotidine 5'-phosphate decarboxylase" evidence="8">
    <location>
        <begin position="17"/>
        <end position="249"/>
    </location>
</feature>
<dbReference type="PANTHER" id="PTHR43375:SF1">
    <property type="entry name" value="OROTIDINE 5'-PHOSPHATE DECARBOXYLASE"/>
    <property type="match status" value="1"/>
</dbReference>
<dbReference type="InterPro" id="IPR011060">
    <property type="entry name" value="RibuloseP-bd_barrel"/>
</dbReference>
<evidence type="ECO:0000256" key="4">
    <source>
        <dbReference type="ARBA" id="ARBA00022975"/>
    </source>
</evidence>
<evidence type="ECO:0000313" key="9">
    <source>
        <dbReference type="EMBL" id="KKU61461.1"/>
    </source>
</evidence>
<dbReference type="CDD" id="cd04725">
    <property type="entry name" value="OMP_decarboxylase_like"/>
    <property type="match status" value="1"/>
</dbReference>
<dbReference type="EC" id="4.1.1.23" evidence="7"/>
<dbReference type="NCBIfam" id="TIGR02127">
    <property type="entry name" value="pyrF_sub2"/>
    <property type="match status" value="1"/>
</dbReference>
<dbReference type="Pfam" id="PF00215">
    <property type="entry name" value="OMPdecase"/>
    <property type="match status" value="1"/>
</dbReference>
<dbReference type="EMBL" id="LCNT01000003">
    <property type="protein sequence ID" value="KKU61461.1"/>
    <property type="molecule type" value="Genomic_DNA"/>
</dbReference>
<dbReference type="PATRIC" id="fig|1618371.3.peg.509"/>
<dbReference type="UniPathway" id="UPA00070">
    <property type="reaction ID" value="UER00120"/>
</dbReference>
<comment type="similarity">
    <text evidence="2">Belongs to the OMP decarboxylase family. Type 2 subfamily.</text>
</comment>
<evidence type="ECO:0000259" key="8">
    <source>
        <dbReference type="SMART" id="SM00934"/>
    </source>
</evidence>
<keyword evidence="5" id="KW-0456">Lyase</keyword>
<evidence type="ECO:0000256" key="1">
    <source>
        <dbReference type="ARBA" id="ARBA00004861"/>
    </source>
</evidence>
<keyword evidence="4" id="KW-0665">Pyrimidine biosynthesis</keyword>
<evidence type="ECO:0000256" key="6">
    <source>
        <dbReference type="ARBA" id="ARBA00049157"/>
    </source>
</evidence>
<name>A0A0G1RWF8_9BACT</name>
<comment type="caution">
    <text evidence="9">The sequence shown here is derived from an EMBL/GenBank/DDBJ whole genome shotgun (WGS) entry which is preliminary data.</text>
</comment>
<keyword evidence="3" id="KW-0210">Decarboxylase</keyword>